<accession>A0A0R3KM72</accession>
<protein>
    <submittedName>
        <fullName evidence="1">Uncharacterized protein</fullName>
    </submittedName>
</protein>
<comment type="caution">
    <text evidence="1">The sequence shown here is derived from an EMBL/GenBank/DDBJ whole genome shotgun (WGS) entry which is preliminary data.</text>
</comment>
<reference evidence="1 2" key="1">
    <citation type="submission" date="2014-03" db="EMBL/GenBank/DDBJ databases">
        <title>Bradyrhizobium valentinum sp. nov., isolated from effective nodules of Lupinus mariae-josephae, a lupine endemic of basic-lime soils in Eastern Spain.</title>
        <authorList>
            <person name="Duran D."/>
            <person name="Rey L."/>
            <person name="Navarro A."/>
            <person name="Busquets A."/>
            <person name="Imperial J."/>
            <person name="Ruiz-Argueso T."/>
        </authorList>
    </citation>
    <scope>NUCLEOTIDE SEQUENCE [LARGE SCALE GENOMIC DNA]</scope>
    <source>
        <strain evidence="1 2">PAC68</strain>
    </source>
</reference>
<dbReference type="AlphaFoldDB" id="A0A0R3KM72"/>
<keyword evidence="2" id="KW-1185">Reference proteome</keyword>
<evidence type="ECO:0000313" key="1">
    <source>
        <dbReference type="EMBL" id="KRQ94069.1"/>
    </source>
</evidence>
<dbReference type="Proteomes" id="UP000050863">
    <property type="component" value="Unassembled WGS sequence"/>
</dbReference>
<sequence length="126" mass="14453">MEAAMKAFGRVLTAFGLLVLFSFRADGHDPSMANHEWFNKQEMNAAARKRLGVPWKSCCDNGDVFKTRFRVGEDRSDQWQYLKDGEWKTIPPDIIKEEDTPDRTPVLFINRPTGVELCFFLPRGGL</sequence>
<dbReference type="EMBL" id="LLXZ01000220">
    <property type="protein sequence ID" value="KRQ94069.1"/>
    <property type="molecule type" value="Genomic_DNA"/>
</dbReference>
<evidence type="ECO:0000313" key="2">
    <source>
        <dbReference type="Proteomes" id="UP000050863"/>
    </source>
</evidence>
<gene>
    <name evidence="1" type="ORF">CQ12_20910</name>
</gene>
<proteinExistence type="predicted"/>
<organism evidence="1 2">
    <name type="scientific">Bradyrhizobium jicamae</name>
    <dbReference type="NCBI Taxonomy" id="280332"/>
    <lineage>
        <taxon>Bacteria</taxon>
        <taxon>Pseudomonadati</taxon>
        <taxon>Pseudomonadota</taxon>
        <taxon>Alphaproteobacteria</taxon>
        <taxon>Hyphomicrobiales</taxon>
        <taxon>Nitrobacteraceae</taxon>
        <taxon>Bradyrhizobium</taxon>
    </lineage>
</organism>
<name>A0A0R3KM72_9BRAD</name>